<keyword evidence="2" id="KW-1185">Reference proteome</keyword>
<dbReference type="EMBL" id="JAAQRI010000061">
    <property type="protein sequence ID" value="KAF5643750.1"/>
    <property type="molecule type" value="Genomic_DNA"/>
</dbReference>
<evidence type="ECO:0000313" key="2">
    <source>
        <dbReference type="Proteomes" id="UP000530670"/>
    </source>
</evidence>
<sequence>MASSQNDIGSLGEPRAFDTSDVFLLSREAFVRKAAIEAGKYWEEMHARNATASVGKEPAYRPKPRKNERFNFVCAAETIDIVGTSGKTQAS</sequence>
<protein>
    <submittedName>
        <fullName evidence="1">Uncharacterized protein</fullName>
    </submittedName>
</protein>
<accession>A0A8H5RYV3</accession>
<evidence type="ECO:0000313" key="1">
    <source>
        <dbReference type="EMBL" id="KAF5643750.1"/>
    </source>
</evidence>
<gene>
    <name evidence="1" type="ORF">FTJAE_3049</name>
</gene>
<proteinExistence type="predicted"/>
<comment type="caution">
    <text evidence="1">The sequence shown here is derived from an EMBL/GenBank/DDBJ whole genome shotgun (WGS) entry which is preliminary data.</text>
</comment>
<name>A0A8H5RYV3_9HYPO</name>
<reference evidence="1 2" key="1">
    <citation type="submission" date="2020-05" db="EMBL/GenBank/DDBJ databases">
        <title>Identification and distribution of gene clusters putatively required for synthesis of sphingolipid metabolism inhibitors in phylogenetically diverse species of the filamentous fungus Fusarium.</title>
        <authorList>
            <person name="Kim H.-S."/>
            <person name="Busman M."/>
            <person name="Brown D.W."/>
            <person name="Divon H."/>
            <person name="Uhlig S."/>
            <person name="Proctor R.H."/>
        </authorList>
    </citation>
    <scope>NUCLEOTIDE SEQUENCE [LARGE SCALE GENOMIC DNA]</scope>
    <source>
        <strain evidence="1 2">NRRL 66243</strain>
    </source>
</reference>
<organism evidence="1 2">
    <name type="scientific">Fusarium tjaetaba</name>
    <dbReference type="NCBI Taxonomy" id="1567544"/>
    <lineage>
        <taxon>Eukaryota</taxon>
        <taxon>Fungi</taxon>
        <taxon>Dikarya</taxon>
        <taxon>Ascomycota</taxon>
        <taxon>Pezizomycotina</taxon>
        <taxon>Sordariomycetes</taxon>
        <taxon>Hypocreomycetidae</taxon>
        <taxon>Hypocreales</taxon>
        <taxon>Nectriaceae</taxon>
        <taxon>Fusarium</taxon>
        <taxon>Fusarium fujikuroi species complex</taxon>
    </lineage>
</organism>
<dbReference type="GeneID" id="59301574"/>
<dbReference type="OrthoDB" id="5081614at2759"/>
<dbReference type="RefSeq" id="XP_037209835.1">
    <property type="nucleotide sequence ID" value="XM_037349304.1"/>
</dbReference>
<dbReference type="AlphaFoldDB" id="A0A8H5RYV3"/>
<dbReference type="Proteomes" id="UP000530670">
    <property type="component" value="Unassembled WGS sequence"/>
</dbReference>